<dbReference type="PANTHER" id="PTHR33371">
    <property type="entry name" value="INTERMEMBRANE PHOSPHOLIPID TRANSPORT SYSTEM BINDING PROTEIN MLAD-RELATED"/>
    <property type="match status" value="1"/>
</dbReference>
<dbReference type="PANTHER" id="PTHR33371:SF4">
    <property type="entry name" value="INTERMEMBRANE PHOSPHOLIPID TRANSPORT SYSTEM BINDING PROTEIN MLAD"/>
    <property type="match status" value="1"/>
</dbReference>
<dbReference type="KEGG" id="lrs:PX52LOC_07412"/>
<name>A0A5C1ALN4_9BACT</name>
<feature type="compositionally biased region" description="Polar residues" evidence="1">
    <location>
        <begin position="457"/>
        <end position="469"/>
    </location>
</feature>
<dbReference type="InterPro" id="IPR052336">
    <property type="entry name" value="MlaD_Phospholipid_Transporter"/>
</dbReference>
<keyword evidence="2" id="KW-0812">Transmembrane</keyword>
<sequence>MAERSAKLRLGVFMAMGLFGLAGLAILFGGAPRLFDNREIYVVTFGEAPGLAPGTPVRKSGVRIGEVTALDLDQETGQVKATIRVDKRYLPRQNEEATIFRGLLSGDTSLDFIPKVTADGQPVTTRGDTYPVNVEITGQTPINPNTLVRQASGVLPSAQESMARILNSVQRVEQAVPKVEQAFIEIAGLARSSREFVPELRRTNEKVQAILAFADPQGGNEKPGEAGLKTTLNDLRDLIRTAKPLVEDLRKVIKDNESELNATLKAVRTTAEEAKDLLSVDNRKAFSETLKNVSIASDDFIKTLRLAGIFLDQGEKTLKEFNGRWPRFDEILTSTNSAVKSADSAFKSADSAMKDVQSVTKPLAESTGPIFKNVGTASDELAKTLVELRATIHAINRSDGTLQKVITDPTLYNQLNESALALTRTLQRAEKVAADLQVFSDKVARRPELIGVGGALKQNSGLKESPSATTREEALRPTPLPPTPVGPIVPAYRQPLLPRSGGDLPPR</sequence>
<dbReference type="Pfam" id="PF02470">
    <property type="entry name" value="MlaD"/>
    <property type="match status" value="1"/>
</dbReference>
<dbReference type="AlphaFoldDB" id="A0A5C1ALN4"/>
<dbReference type="EMBL" id="CP042425">
    <property type="protein sequence ID" value="QEL20319.1"/>
    <property type="molecule type" value="Genomic_DNA"/>
</dbReference>
<accession>A0A5C1ALN4</accession>
<feature type="transmembrane region" description="Helical" evidence="2">
    <location>
        <begin position="12"/>
        <end position="31"/>
    </location>
</feature>
<feature type="region of interest" description="Disordered" evidence="1">
    <location>
        <begin position="455"/>
        <end position="507"/>
    </location>
</feature>
<feature type="domain" description="Mce/MlaD" evidence="3">
    <location>
        <begin position="41"/>
        <end position="114"/>
    </location>
</feature>
<organism evidence="4 5">
    <name type="scientific">Limnoglobus roseus</name>
    <dbReference type="NCBI Taxonomy" id="2598579"/>
    <lineage>
        <taxon>Bacteria</taxon>
        <taxon>Pseudomonadati</taxon>
        <taxon>Planctomycetota</taxon>
        <taxon>Planctomycetia</taxon>
        <taxon>Gemmatales</taxon>
        <taxon>Gemmataceae</taxon>
        <taxon>Limnoglobus</taxon>
    </lineage>
</organism>
<reference evidence="5" key="1">
    <citation type="submission" date="2019-08" db="EMBL/GenBank/DDBJ databases">
        <title>Limnoglobus roseus gen. nov., sp. nov., a novel freshwater planctomycete with a giant genome from the family Gemmataceae.</title>
        <authorList>
            <person name="Kulichevskaya I.S."/>
            <person name="Naumoff D.G."/>
            <person name="Miroshnikov K."/>
            <person name="Ivanova A."/>
            <person name="Philippov D.A."/>
            <person name="Hakobyan A."/>
            <person name="Rijpstra I.C."/>
            <person name="Sinninghe Damste J.S."/>
            <person name="Liesack W."/>
            <person name="Dedysh S.N."/>
        </authorList>
    </citation>
    <scope>NUCLEOTIDE SEQUENCE [LARGE SCALE GENOMIC DNA]</scope>
    <source>
        <strain evidence="5">PX52</strain>
    </source>
</reference>
<evidence type="ECO:0000313" key="5">
    <source>
        <dbReference type="Proteomes" id="UP000324974"/>
    </source>
</evidence>
<dbReference type="RefSeq" id="WP_149114629.1">
    <property type="nucleotide sequence ID" value="NZ_CP042425.1"/>
</dbReference>
<dbReference type="Proteomes" id="UP000324974">
    <property type="component" value="Chromosome"/>
</dbReference>
<feature type="compositionally biased region" description="Pro residues" evidence="1">
    <location>
        <begin position="478"/>
        <end position="487"/>
    </location>
</feature>
<proteinExistence type="predicted"/>
<evidence type="ECO:0000259" key="3">
    <source>
        <dbReference type="Pfam" id="PF02470"/>
    </source>
</evidence>
<protein>
    <submittedName>
        <fullName evidence="4">MCE family protein</fullName>
    </submittedName>
</protein>
<dbReference type="OrthoDB" id="260338at2"/>
<keyword evidence="5" id="KW-1185">Reference proteome</keyword>
<dbReference type="InterPro" id="IPR003399">
    <property type="entry name" value="Mce/MlaD"/>
</dbReference>
<evidence type="ECO:0000256" key="2">
    <source>
        <dbReference type="SAM" id="Phobius"/>
    </source>
</evidence>
<evidence type="ECO:0000313" key="4">
    <source>
        <dbReference type="EMBL" id="QEL20319.1"/>
    </source>
</evidence>
<keyword evidence="2" id="KW-0472">Membrane</keyword>
<gene>
    <name evidence="4" type="ORF">PX52LOC_07412</name>
</gene>
<evidence type="ECO:0000256" key="1">
    <source>
        <dbReference type="SAM" id="MobiDB-lite"/>
    </source>
</evidence>
<keyword evidence="2" id="KW-1133">Transmembrane helix</keyword>